<dbReference type="STRING" id="570521.SAMN04488508_101639"/>
<organism evidence="1 2">
    <name type="scientific">Aquimarina spongiae</name>
    <dbReference type="NCBI Taxonomy" id="570521"/>
    <lineage>
        <taxon>Bacteria</taxon>
        <taxon>Pseudomonadati</taxon>
        <taxon>Bacteroidota</taxon>
        <taxon>Flavobacteriia</taxon>
        <taxon>Flavobacteriales</taxon>
        <taxon>Flavobacteriaceae</taxon>
        <taxon>Aquimarina</taxon>
    </lineage>
</organism>
<gene>
    <name evidence="1" type="ORF">SAMN04488508_101639</name>
</gene>
<dbReference type="InterPro" id="IPR011659">
    <property type="entry name" value="WD40"/>
</dbReference>
<dbReference type="AlphaFoldDB" id="A0A1M6B5H6"/>
<reference evidence="2" key="1">
    <citation type="submission" date="2016-11" db="EMBL/GenBank/DDBJ databases">
        <authorList>
            <person name="Varghese N."/>
            <person name="Submissions S."/>
        </authorList>
    </citation>
    <scope>NUCLEOTIDE SEQUENCE [LARGE SCALE GENOMIC DNA]</scope>
    <source>
        <strain evidence="2">DSM 22623</strain>
    </source>
</reference>
<dbReference type="RefSeq" id="WP_073313802.1">
    <property type="nucleotide sequence ID" value="NZ_FQYP01000001.1"/>
</dbReference>
<dbReference type="Proteomes" id="UP000184432">
    <property type="component" value="Unassembled WGS sequence"/>
</dbReference>
<dbReference type="PROSITE" id="PS51257">
    <property type="entry name" value="PROKAR_LIPOPROTEIN"/>
    <property type="match status" value="1"/>
</dbReference>
<sequence>MKFIKTLTIFTILLILIVACKSNEQSNLALLSNQIPTDTPLVFAPDIISIDDHASASITFNPDMTELFLNHRKQGKNYNIYTMKFLDGKWSKLELAPFSTNLEYLDFHPRFTTKGDRLYFGSTRPVPDTLSESIKSKRLHQWYVERTENGNWSDPILMGEPFIDRYIMGAAPSENGNLYFTSGTRTEEEGIYYTINQHGEYDSIKRMDDVINTNGKFIAHPYIAPDESYLIYDSEKASEPNNTNLFISFKINGTWTKSYSLGPKINTELADGTGTVSPDGKYLFFSRSEKKTKEDGSTYWVSTMYWMDFIMLKKEILKNINSN</sequence>
<name>A0A1M6B5H6_9FLAO</name>
<dbReference type="Gene3D" id="2.120.10.30">
    <property type="entry name" value="TolB, C-terminal domain"/>
    <property type="match status" value="1"/>
</dbReference>
<evidence type="ECO:0000313" key="1">
    <source>
        <dbReference type="EMBL" id="SHI43981.1"/>
    </source>
</evidence>
<dbReference type="OrthoDB" id="9809364at2"/>
<keyword evidence="2" id="KW-1185">Reference proteome</keyword>
<accession>A0A1M6B5H6</accession>
<dbReference type="EMBL" id="FQYP01000001">
    <property type="protein sequence ID" value="SHI43981.1"/>
    <property type="molecule type" value="Genomic_DNA"/>
</dbReference>
<dbReference type="InterPro" id="IPR011042">
    <property type="entry name" value="6-blade_b-propeller_TolB-like"/>
</dbReference>
<dbReference type="SUPFAM" id="SSF82171">
    <property type="entry name" value="DPP6 N-terminal domain-like"/>
    <property type="match status" value="1"/>
</dbReference>
<protein>
    <submittedName>
        <fullName evidence="1">WD40-like Beta Propeller Repeat</fullName>
    </submittedName>
</protein>
<evidence type="ECO:0000313" key="2">
    <source>
        <dbReference type="Proteomes" id="UP000184432"/>
    </source>
</evidence>
<proteinExistence type="predicted"/>
<dbReference type="Pfam" id="PF07676">
    <property type="entry name" value="PD40"/>
    <property type="match status" value="1"/>
</dbReference>